<sequence length="60" mass="6836">MKYIIGLYISLVLMMVVILINTTIFDDEYSGIAMFISLGIFIIGNAFFINARQLKVTEKE</sequence>
<keyword evidence="1" id="KW-0472">Membrane</keyword>
<keyword evidence="1" id="KW-0812">Transmembrane</keyword>
<organism evidence="2 3">
    <name type="scientific">Lentibacillus juripiscarius</name>
    <dbReference type="NCBI Taxonomy" id="257446"/>
    <lineage>
        <taxon>Bacteria</taxon>
        <taxon>Bacillati</taxon>
        <taxon>Bacillota</taxon>
        <taxon>Bacilli</taxon>
        <taxon>Bacillales</taxon>
        <taxon>Bacillaceae</taxon>
        <taxon>Lentibacillus</taxon>
    </lineage>
</organism>
<evidence type="ECO:0000313" key="3">
    <source>
        <dbReference type="Proteomes" id="UP001597502"/>
    </source>
</evidence>
<name>A0ABW5VAF1_9BACI</name>
<reference evidence="3" key="1">
    <citation type="journal article" date="2019" name="Int. J. Syst. Evol. Microbiol.">
        <title>The Global Catalogue of Microorganisms (GCM) 10K type strain sequencing project: providing services to taxonomists for standard genome sequencing and annotation.</title>
        <authorList>
            <consortium name="The Broad Institute Genomics Platform"/>
            <consortium name="The Broad Institute Genome Sequencing Center for Infectious Disease"/>
            <person name="Wu L."/>
            <person name="Ma J."/>
        </authorList>
    </citation>
    <scope>NUCLEOTIDE SEQUENCE [LARGE SCALE GENOMIC DNA]</scope>
    <source>
        <strain evidence="3">TISTR 1535</strain>
    </source>
</reference>
<evidence type="ECO:0000256" key="1">
    <source>
        <dbReference type="SAM" id="Phobius"/>
    </source>
</evidence>
<dbReference type="Proteomes" id="UP001597502">
    <property type="component" value="Unassembled WGS sequence"/>
</dbReference>
<protein>
    <submittedName>
        <fullName evidence="2">Uncharacterized protein</fullName>
    </submittedName>
</protein>
<evidence type="ECO:0000313" key="2">
    <source>
        <dbReference type="EMBL" id="MFD2762410.1"/>
    </source>
</evidence>
<feature type="transmembrane region" description="Helical" evidence="1">
    <location>
        <begin position="31"/>
        <end position="51"/>
    </location>
</feature>
<comment type="caution">
    <text evidence="2">The sequence shown here is derived from an EMBL/GenBank/DDBJ whole genome shotgun (WGS) entry which is preliminary data.</text>
</comment>
<keyword evidence="3" id="KW-1185">Reference proteome</keyword>
<accession>A0ABW5VAF1</accession>
<keyword evidence="1" id="KW-1133">Transmembrane helix</keyword>
<feature type="transmembrane region" description="Helical" evidence="1">
    <location>
        <begin position="7"/>
        <end position="25"/>
    </location>
</feature>
<dbReference type="EMBL" id="JBHUNA010000041">
    <property type="protein sequence ID" value="MFD2762410.1"/>
    <property type="molecule type" value="Genomic_DNA"/>
</dbReference>
<dbReference type="RefSeq" id="WP_382395882.1">
    <property type="nucleotide sequence ID" value="NZ_JBHUNA010000041.1"/>
</dbReference>
<gene>
    <name evidence="2" type="ORF">ACFSUO_15745</name>
</gene>
<proteinExistence type="predicted"/>